<dbReference type="InterPro" id="IPR008271">
    <property type="entry name" value="Ser/Thr_kinase_AS"/>
</dbReference>
<evidence type="ECO:0000256" key="1">
    <source>
        <dbReference type="ARBA" id="ARBA00022527"/>
    </source>
</evidence>
<dbReference type="GO" id="GO:0004713">
    <property type="term" value="F:protein tyrosine kinase activity"/>
    <property type="evidence" value="ECO:0007669"/>
    <property type="project" value="TreeGrafter"/>
</dbReference>
<dbReference type="Gene3D" id="3.30.200.20">
    <property type="entry name" value="Phosphorylase Kinase, domain 1"/>
    <property type="match status" value="1"/>
</dbReference>
<dbReference type="GO" id="GO:0004674">
    <property type="term" value="F:protein serine/threonine kinase activity"/>
    <property type="evidence" value="ECO:0007669"/>
    <property type="project" value="UniProtKB-KW"/>
</dbReference>
<dbReference type="SUPFAM" id="SSF56112">
    <property type="entry name" value="Protein kinase-like (PK-like)"/>
    <property type="match status" value="1"/>
</dbReference>
<dbReference type="PANTHER" id="PTHR24058">
    <property type="entry name" value="DUAL SPECIFICITY PROTEIN KINASE"/>
    <property type="match status" value="1"/>
</dbReference>
<dbReference type="Gene3D" id="1.10.510.10">
    <property type="entry name" value="Transferase(Phosphotransferase) domain 1"/>
    <property type="match status" value="1"/>
</dbReference>
<dbReference type="SMART" id="SM00220">
    <property type="entry name" value="S_TKc"/>
    <property type="match status" value="1"/>
</dbReference>
<keyword evidence="4 8" id="KW-0418">Kinase</keyword>
<dbReference type="GO" id="GO:0005524">
    <property type="term" value="F:ATP binding"/>
    <property type="evidence" value="ECO:0007669"/>
    <property type="project" value="UniProtKB-UniRule"/>
</dbReference>
<evidence type="ECO:0000313" key="9">
    <source>
        <dbReference type="Proteomes" id="UP001327560"/>
    </source>
</evidence>
<dbReference type="EMBL" id="CP136890">
    <property type="protein sequence ID" value="WOK95538.1"/>
    <property type="molecule type" value="Genomic_DNA"/>
</dbReference>
<evidence type="ECO:0000313" key="8">
    <source>
        <dbReference type="EMBL" id="WOK95538.1"/>
    </source>
</evidence>
<dbReference type="InterPro" id="IPR017441">
    <property type="entry name" value="Protein_kinase_ATP_BS"/>
</dbReference>
<proteinExistence type="predicted"/>
<feature type="domain" description="Protein kinase" evidence="7">
    <location>
        <begin position="147"/>
        <end position="489"/>
    </location>
</feature>
<evidence type="ECO:0000256" key="6">
    <source>
        <dbReference type="PROSITE-ProRule" id="PRU10141"/>
    </source>
</evidence>
<dbReference type="PROSITE" id="PS50011">
    <property type="entry name" value="PROTEIN_KINASE_DOM"/>
    <property type="match status" value="1"/>
</dbReference>
<name>A0AAQ3JSF3_9LILI</name>
<keyword evidence="1" id="KW-0723">Serine/threonine-protein kinase</keyword>
<protein>
    <submittedName>
        <fullName evidence="8">Serine/threonine-protein kinase ppk15-like isoform X3</fullName>
    </submittedName>
</protein>
<sequence length="536" mass="60719">MHPFSSGRRLPQVSSNCWSSASTGIGSLRRSSAFGLWFDQSNAGGAASVGMDEGRRGMEEYSSSYISLGSGDSCVTTNPPVEESSITKRVERCQKTNPYIKYSDVVMPKRFLTEPSIGVLNDGHDNEHSHLILYVNLILYSGSKQRYIVKDLLGTGTFAQVAKCFDMETNSFVAIKIIKNLPQYRQHAQLERQYLSILNGIFDPNDEHHIVRMRDSFFFLDHFCISFELLGPSLRRYITSNNNNGLTLSDVAIVCRQILDALTITGDAGIIHCDLKPDNIVVDTTKQSLTVKVIDFGIAQFTNERIYTYIQTRNYRSPEVIIGYPYANSIDMWSLGCIVAELFLGSPLFLGASEYDVLKMMTEILGCQPPDHLLRYGTKTSCFFKQNGSMYQFQNYQSTSKHNNCSAYRLLEDVDFELRGLTKPRRRHFFPVKLEDMIHNHYIRKTILEERSCKDNELLLALMDLLRGLLEFDPAKRLTPLQALQHPFVTGLPFVTQYQHFPETPPIVHLGPQFIYEAESPSFTYFAHPVSHAAGG</sequence>
<dbReference type="InterPro" id="IPR000719">
    <property type="entry name" value="Prot_kinase_dom"/>
</dbReference>
<dbReference type="Proteomes" id="UP001327560">
    <property type="component" value="Chromosome 1"/>
</dbReference>
<dbReference type="AlphaFoldDB" id="A0AAQ3JSF3"/>
<evidence type="ECO:0000256" key="4">
    <source>
        <dbReference type="ARBA" id="ARBA00022777"/>
    </source>
</evidence>
<reference evidence="8 9" key="1">
    <citation type="submission" date="2023-10" db="EMBL/GenBank/DDBJ databases">
        <title>Chromosome-scale genome assembly provides insights into flower coloration mechanisms of Canna indica.</title>
        <authorList>
            <person name="Li C."/>
        </authorList>
    </citation>
    <scope>NUCLEOTIDE SEQUENCE [LARGE SCALE GENOMIC DNA]</scope>
    <source>
        <tissue evidence="8">Flower</tissue>
    </source>
</reference>
<evidence type="ECO:0000256" key="5">
    <source>
        <dbReference type="ARBA" id="ARBA00022840"/>
    </source>
</evidence>
<gene>
    <name evidence="8" type="ORF">Cni_G04245</name>
</gene>
<dbReference type="PANTHER" id="PTHR24058:SF17">
    <property type="entry name" value="HOMEODOMAIN INTERACTING PROTEIN KINASE, ISOFORM D"/>
    <property type="match status" value="1"/>
</dbReference>
<organism evidence="8 9">
    <name type="scientific">Canna indica</name>
    <name type="common">Indian-shot</name>
    <dbReference type="NCBI Taxonomy" id="4628"/>
    <lineage>
        <taxon>Eukaryota</taxon>
        <taxon>Viridiplantae</taxon>
        <taxon>Streptophyta</taxon>
        <taxon>Embryophyta</taxon>
        <taxon>Tracheophyta</taxon>
        <taxon>Spermatophyta</taxon>
        <taxon>Magnoliopsida</taxon>
        <taxon>Liliopsida</taxon>
        <taxon>Zingiberales</taxon>
        <taxon>Cannaceae</taxon>
        <taxon>Canna</taxon>
    </lineage>
</organism>
<dbReference type="PROSITE" id="PS00108">
    <property type="entry name" value="PROTEIN_KINASE_ST"/>
    <property type="match status" value="1"/>
</dbReference>
<accession>A0AAQ3JSF3</accession>
<feature type="binding site" evidence="6">
    <location>
        <position position="176"/>
    </location>
    <ligand>
        <name>ATP</name>
        <dbReference type="ChEBI" id="CHEBI:30616"/>
    </ligand>
</feature>
<dbReference type="GO" id="GO:0005737">
    <property type="term" value="C:cytoplasm"/>
    <property type="evidence" value="ECO:0007669"/>
    <property type="project" value="TreeGrafter"/>
</dbReference>
<dbReference type="InterPro" id="IPR050494">
    <property type="entry name" value="Ser_Thr_dual-spec_kinase"/>
</dbReference>
<dbReference type="Pfam" id="PF00069">
    <property type="entry name" value="Pkinase"/>
    <property type="match status" value="1"/>
</dbReference>
<evidence type="ECO:0000256" key="2">
    <source>
        <dbReference type="ARBA" id="ARBA00022679"/>
    </source>
</evidence>
<keyword evidence="5 6" id="KW-0067">ATP-binding</keyword>
<evidence type="ECO:0000259" key="7">
    <source>
        <dbReference type="PROSITE" id="PS50011"/>
    </source>
</evidence>
<dbReference type="PROSITE" id="PS00107">
    <property type="entry name" value="PROTEIN_KINASE_ATP"/>
    <property type="match status" value="1"/>
</dbReference>
<keyword evidence="2" id="KW-0808">Transferase</keyword>
<evidence type="ECO:0000256" key="3">
    <source>
        <dbReference type="ARBA" id="ARBA00022741"/>
    </source>
</evidence>
<dbReference type="InterPro" id="IPR011009">
    <property type="entry name" value="Kinase-like_dom_sf"/>
</dbReference>
<keyword evidence="3 6" id="KW-0547">Nucleotide-binding</keyword>
<keyword evidence="9" id="KW-1185">Reference proteome</keyword>